<evidence type="ECO:0008006" key="3">
    <source>
        <dbReference type="Google" id="ProtNLM"/>
    </source>
</evidence>
<evidence type="ECO:0000313" key="1">
    <source>
        <dbReference type="EMBL" id="MFE4107451.1"/>
    </source>
</evidence>
<accession>A0ABW6IGV8</accession>
<dbReference type="Proteomes" id="UP001600165">
    <property type="component" value="Unassembled WGS sequence"/>
</dbReference>
<keyword evidence="2" id="KW-1185">Reference proteome</keyword>
<protein>
    <recommendedName>
        <fullName evidence="3">DUF11 domain-containing protein</fullName>
    </recommendedName>
</protein>
<sequence>MTMKRWIVGLSALAVAGVIPFVSSEPVRAQIAEVTDAIVEAIRRPEVRLTLSAEKQVLELDANGQEKISWEQLEGQVKVQPGDVLRYTVDGANSGDLEATNLVITQPVPTQTTYILDSAAGNNGAELTYSIDNGQTFVAEPMVEVTLADGTVELQPAPAEAYTHVKWDFADSLTAAETVKVTYEVTVD</sequence>
<reference evidence="1 2" key="1">
    <citation type="submission" date="2024-10" db="EMBL/GenBank/DDBJ databases">
        <authorList>
            <person name="Ratan Roy A."/>
            <person name="Morales Sandoval P.H."/>
            <person name="De Los Santos Villalobos S."/>
            <person name="Chakraborty S."/>
            <person name="Mukherjee J."/>
        </authorList>
    </citation>
    <scope>NUCLEOTIDE SEQUENCE [LARGE SCALE GENOMIC DNA]</scope>
    <source>
        <strain evidence="1 2">S1</strain>
    </source>
</reference>
<proteinExistence type="predicted"/>
<name>A0ABW6IGV8_9CYAN</name>
<evidence type="ECO:0000313" key="2">
    <source>
        <dbReference type="Proteomes" id="UP001600165"/>
    </source>
</evidence>
<gene>
    <name evidence="1" type="ORF">ACFVKH_14250</name>
</gene>
<organism evidence="1 2">
    <name type="scientific">Almyronema epifaneia S1</name>
    <dbReference type="NCBI Taxonomy" id="2991925"/>
    <lineage>
        <taxon>Bacteria</taxon>
        <taxon>Bacillati</taxon>
        <taxon>Cyanobacteriota</taxon>
        <taxon>Cyanophyceae</taxon>
        <taxon>Nodosilineales</taxon>
        <taxon>Nodosilineaceae</taxon>
        <taxon>Almyronema</taxon>
        <taxon>Almyronema epifaneia</taxon>
    </lineage>
</organism>
<dbReference type="InterPro" id="IPR047589">
    <property type="entry name" value="DUF11_rpt"/>
</dbReference>
<dbReference type="EMBL" id="JBHZOL010000086">
    <property type="protein sequence ID" value="MFE4107451.1"/>
    <property type="molecule type" value="Genomic_DNA"/>
</dbReference>
<dbReference type="NCBIfam" id="TIGR01451">
    <property type="entry name" value="B_ant_repeat"/>
    <property type="match status" value="1"/>
</dbReference>
<comment type="caution">
    <text evidence="1">The sequence shown here is derived from an EMBL/GenBank/DDBJ whole genome shotgun (WGS) entry which is preliminary data.</text>
</comment>